<dbReference type="Proteomes" id="UP000246591">
    <property type="component" value="Segment"/>
</dbReference>
<reference evidence="2" key="1">
    <citation type="submission" date="2018-03" db="EMBL/GenBank/DDBJ databases">
        <authorList>
            <person name="Keele B.F."/>
        </authorList>
    </citation>
    <scope>NUCLEOTIDE SEQUENCE [LARGE SCALE GENOMIC DNA]</scope>
</reference>
<gene>
    <name evidence="1" type="primary">60</name>
    <name evidence="1" type="ORF">PBI_SOUR_60</name>
</gene>
<name>A0A2U8ULA2_9CAUD</name>
<evidence type="ECO:0000313" key="2">
    <source>
        <dbReference type="Proteomes" id="UP000246591"/>
    </source>
</evidence>
<evidence type="ECO:0000313" key="1">
    <source>
        <dbReference type="EMBL" id="AWN04261.1"/>
    </source>
</evidence>
<sequence>MRRKMARRIAACDAFDVEYVEPHADDSRLLWAVAEDGSWHLIRIDPGHQTAYHACDLPWCHGVRRGREFHV</sequence>
<dbReference type="Pfam" id="PF24256">
    <property type="entry name" value="DUF7457"/>
    <property type="match status" value="1"/>
</dbReference>
<dbReference type="GeneID" id="40102525"/>
<protein>
    <submittedName>
        <fullName evidence="1">Uncharacterized protein</fullName>
    </submittedName>
</protein>
<keyword evidence="2" id="KW-1185">Reference proteome</keyword>
<dbReference type="RefSeq" id="YP_009625631.1">
    <property type="nucleotide sequence ID" value="NC_042132.1"/>
</dbReference>
<proteinExistence type="predicted"/>
<dbReference type="InterPro" id="IPR055880">
    <property type="entry name" value="DUF7457"/>
</dbReference>
<dbReference type="EMBL" id="MH153810">
    <property type="protein sequence ID" value="AWN04261.1"/>
    <property type="molecule type" value="Genomic_DNA"/>
</dbReference>
<dbReference type="KEGG" id="vg:40102525"/>
<accession>A0A2U8ULA2</accession>
<organism evidence="1 2">
    <name type="scientific">Gordonia phage Sour</name>
    <dbReference type="NCBI Taxonomy" id="2182349"/>
    <lineage>
        <taxon>Viruses</taxon>
        <taxon>Duplodnaviria</taxon>
        <taxon>Heunggongvirae</taxon>
        <taxon>Uroviricota</taxon>
        <taxon>Caudoviricetes</taxon>
        <taxon>Sourvirus</taxon>
        <taxon>Sourvirus sour</taxon>
    </lineage>
</organism>